<comment type="caution">
    <text evidence="3">The sequence shown here is derived from an EMBL/GenBank/DDBJ whole genome shotgun (WGS) entry which is preliminary data.</text>
</comment>
<sequence>MFGKKEKNTTVNQPVITARIETMPVAFYAGADPVIYHEPAEKAKISPAQVTAPTPVSPLPAKKPLSPPLRQASSTSPSDAANKEKIALQKPPAASKKSIFIIAAFIFILFLAGIVYYVFFAKSALPSPVSSTNETTTFKPSPVVTPPIVTTTLPVEIATTTVSSTPLLRGGGTLTLPHIAYAPAKDDDGDSLTNAEEEVFQTDPEVYDMDNDGYYDGQEVANLYNPKGIAPQKIIDSGLVKEYINPSYQYRFYYPASWRVDPVADDLKDILVSADSGDYMEIRVFPKDAALSFADWFGATLPNESFSSFLPFQNRFQVTAYKRTDAQVGFFETPTAIYSIVYFYGEQEKNAFPHIMNVLLQSFRTSKNGFELPVQVILPGVVSSTFVSSSPVSIISTSTPTTTIPTTTTSPDENI</sequence>
<dbReference type="AlphaFoldDB" id="A0A1F6M3V7"/>
<organism evidence="3 4">
    <name type="scientific">Candidatus Magasanikbacteria bacterium RIFCSPHIGHO2_02_FULL_41_13</name>
    <dbReference type="NCBI Taxonomy" id="1798676"/>
    <lineage>
        <taxon>Bacteria</taxon>
        <taxon>Candidatus Magasanikiibacteriota</taxon>
    </lineage>
</organism>
<feature type="region of interest" description="Disordered" evidence="1">
    <location>
        <begin position="47"/>
        <end position="84"/>
    </location>
</feature>
<keyword evidence="2" id="KW-0812">Transmembrane</keyword>
<dbReference type="Proteomes" id="UP000178742">
    <property type="component" value="Unassembled WGS sequence"/>
</dbReference>
<proteinExistence type="predicted"/>
<keyword evidence="2" id="KW-1133">Transmembrane helix</keyword>
<evidence type="ECO:0000256" key="1">
    <source>
        <dbReference type="SAM" id="MobiDB-lite"/>
    </source>
</evidence>
<evidence type="ECO:0000313" key="3">
    <source>
        <dbReference type="EMBL" id="OGH66304.1"/>
    </source>
</evidence>
<dbReference type="STRING" id="1798676.A3B90_01230"/>
<protein>
    <submittedName>
        <fullName evidence="3">Uncharacterized protein</fullName>
    </submittedName>
</protein>
<evidence type="ECO:0000256" key="2">
    <source>
        <dbReference type="SAM" id="Phobius"/>
    </source>
</evidence>
<reference evidence="3 4" key="1">
    <citation type="journal article" date="2016" name="Nat. Commun.">
        <title>Thousands of microbial genomes shed light on interconnected biogeochemical processes in an aquifer system.</title>
        <authorList>
            <person name="Anantharaman K."/>
            <person name="Brown C.T."/>
            <person name="Hug L.A."/>
            <person name="Sharon I."/>
            <person name="Castelle C.J."/>
            <person name="Probst A.J."/>
            <person name="Thomas B.C."/>
            <person name="Singh A."/>
            <person name="Wilkins M.J."/>
            <person name="Karaoz U."/>
            <person name="Brodie E.L."/>
            <person name="Williams K.H."/>
            <person name="Hubbard S.S."/>
            <person name="Banfield J.F."/>
        </authorList>
    </citation>
    <scope>NUCLEOTIDE SEQUENCE [LARGE SCALE GENOMIC DNA]</scope>
</reference>
<feature type="transmembrane region" description="Helical" evidence="2">
    <location>
        <begin position="99"/>
        <end position="119"/>
    </location>
</feature>
<accession>A0A1F6M3V7</accession>
<dbReference type="EMBL" id="MFPX01000020">
    <property type="protein sequence ID" value="OGH66304.1"/>
    <property type="molecule type" value="Genomic_DNA"/>
</dbReference>
<name>A0A1F6M3V7_9BACT</name>
<gene>
    <name evidence="3" type="ORF">A3B90_01230</name>
</gene>
<evidence type="ECO:0000313" key="4">
    <source>
        <dbReference type="Proteomes" id="UP000178742"/>
    </source>
</evidence>
<keyword evidence="2" id="KW-0472">Membrane</keyword>